<dbReference type="Pfam" id="PF01846">
    <property type="entry name" value="FF"/>
    <property type="match status" value="1"/>
</dbReference>
<dbReference type="SMART" id="SM00441">
    <property type="entry name" value="FF"/>
    <property type="match status" value="2"/>
</dbReference>
<dbReference type="STRING" id="425264.A0A3G2S9J1"/>
<dbReference type="PANTHER" id="PTHR15377">
    <property type="entry name" value="TRANSCRIPTION ELONGATION REGULATOR 1"/>
    <property type="match status" value="1"/>
</dbReference>
<reference evidence="4 5" key="1">
    <citation type="submission" date="2018-10" db="EMBL/GenBank/DDBJ databases">
        <title>Complete genome sequence of Malassezia restricta CBS 7877.</title>
        <authorList>
            <person name="Morand S.C."/>
            <person name="Bertignac M."/>
            <person name="Iltis A."/>
            <person name="Kolder I."/>
            <person name="Pirovano W."/>
            <person name="Jourdain R."/>
            <person name="Clavaud C."/>
        </authorList>
    </citation>
    <scope>NUCLEOTIDE SEQUENCE [LARGE SCALE GENOMIC DNA]</scope>
    <source>
        <strain evidence="4 5">CBS 7877</strain>
    </source>
</reference>
<dbReference type="OrthoDB" id="410044at2759"/>
<dbReference type="GO" id="GO:0003712">
    <property type="term" value="F:transcription coregulator activity"/>
    <property type="evidence" value="ECO:0007669"/>
    <property type="project" value="TreeGrafter"/>
</dbReference>
<evidence type="ECO:0000313" key="4">
    <source>
        <dbReference type="EMBL" id="AYO44781.1"/>
    </source>
</evidence>
<keyword evidence="1" id="KW-0677">Repeat</keyword>
<gene>
    <name evidence="4" type="primary">TCERG1</name>
    <name evidence="4" type="ORF">DNF11_3831</name>
</gene>
<dbReference type="GO" id="GO:0005634">
    <property type="term" value="C:nucleus"/>
    <property type="evidence" value="ECO:0007669"/>
    <property type="project" value="TreeGrafter"/>
</dbReference>
<accession>A0A3G2S9J1</accession>
<dbReference type="PANTHER" id="PTHR15377:SF3">
    <property type="entry name" value="WW DOMAIN-CONTAINING PROTEIN"/>
    <property type="match status" value="1"/>
</dbReference>
<proteinExistence type="predicted"/>
<dbReference type="SUPFAM" id="SSF81698">
    <property type="entry name" value="FF domain"/>
    <property type="match status" value="3"/>
</dbReference>
<dbReference type="Proteomes" id="UP000269793">
    <property type="component" value="Chromosome VIII"/>
</dbReference>
<evidence type="ECO:0000256" key="2">
    <source>
        <dbReference type="SAM" id="MobiDB-lite"/>
    </source>
</evidence>
<dbReference type="VEuPathDB" id="FungiDB:DNF11_3831"/>
<organism evidence="4 5">
    <name type="scientific">Malassezia restricta (strain ATCC 96810 / NBRC 103918 / CBS 7877)</name>
    <name type="common">Seborrheic dermatitis infection agent</name>
    <dbReference type="NCBI Taxonomy" id="425264"/>
    <lineage>
        <taxon>Eukaryota</taxon>
        <taxon>Fungi</taxon>
        <taxon>Dikarya</taxon>
        <taxon>Basidiomycota</taxon>
        <taxon>Ustilaginomycotina</taxon>
        <taxon>Malasseziomycetes</taxon>
        <taxon>Malasseziales</taxon>
        <taxon>Malasseziaceae</taxon>
        <taxon>Malassezia</taxon>
    </lineage>
</organism>
<dbReference type="Gene3D" id="1.10.10.440">
    <property type="entry name" value="FF domain"/>
    <property type="match status" value="4"/>
</dbReference>
<dbReference type="InterPro" id="IPR036020">
    <property type="entry name" value="WW_dom_sf"/>
</dbReference>
<evidence type="ECO:0000259" key="3">
    <source>
        <dbReference type="PROSITE" id="PS50020"/>
    </source>
</evidence>
<protein>
    <submittedName>
        <fullName evidence="4">Transcription elongation regulator 1</fullName>
    </submittedName>
</protein>
<dbReference type="GO" id="GO:0070063">
    <property type="term" value="F:RNA polymerase binding"/>
    <property type="evidence" value="ECO:0007669"/>
    <property type="project" value="InterPro"/>
</dbReference>
<dbReference type="PROSITE" id="PS50020">
    <property type="entry name" value="WW_DOMAIN_2"/>
    <property type="match status" value="1"/>
</dbReference>
<name>A0A3G2S9J1_MALR7</name>
<evidence type="ECO:0000313" key="5">
    <source>
        <dbReference type="Proteomes" id="UP000269793"/>
    </source>
</evidence>
<dbReference type="InterPro" id="IPR001202">
    <property type="entry name" value="WW_dom"/>
</dbReference>
<dbReference type="EMBL" id="CP033155">
    <property type="protein sequence ID" value="AYO44781.1"/>
    <property type="molecule type" value="Genomic_DNA"/>
</dbReference>
<feature type="region of interest" description="Disordered" evidence="2">
    <location>
        <begin position="291"/>
        <end position="325"/>
    </location>
</feature>
<evidence type="ECO:0000256" key="1">
    <source>
        <dbReference type="ARBA" id="ARBA00022737"/>
    </source>
</evidence>
<keyword evidence="5" id="KW-1185">Reference proteome</keyword>
<sequence>MDEPDKPKDKVPIPGTDGWLRVTTTHGHVFYAQKKTKRSEWTMPEEIRPAVLAWEASLEPAPKKMRTEAPEDEATTPEPLPVEADEFAHLSFEEGKVLFMDMLTSLNGTPREVNPIAPWDRELPKFVHERAYRALPTLEDRQDVFNEWCKYRLREKRAKKPSASQDAFRALLRAQVASTRTTFAAFRDAFQRDPAYEAMVRDHAESGAASLFEAWLSELKQRKLQQAEAAEQDFLALLTEKISSKDEWAVAKKTPGLATDPRYDAVGSATRRSELYQAWCRRPSQRLSKEERQAQALEHREAQVRREHAKHARHAHSARSDALEEQYETDLRQRLVDTVRDPWMAWEDAKHLVDGRRALFDEHMEHLRGKRRDLLAKLFAKHAQDALQTGGDIILPLVRADPAYIESALPRFVGDTHQGQQHTTLEAEFDAWDQWRHAQARREFQDMLRENAFVDFWGRLQKRDKGEADTVEADDEDDEGTMVSLLDMASQLDIQAMESVLKMDKRYKVFAHVPEQRTAWVRAYLQSLSVPKRAVRLRNE</sequence>
<dbReference type="InterPro" id="IPR036517">
    <property type="entry name" value="FF_domain_sf"/>
</dbReference>
<dbReference type="SUPFAM" id="SSF51045">
    <property type="entry name" value="WW domain"/>
    <property type="match status" value="1"/>
</dbReference>
<dbReference type="Gene3D" id="2.20.70.10">
    <property type="match status" value="1"/>
</dbReference>
<dbReference type="InterPro" id="IPR045148">
    <property type="entry name" value="TCRG1-like"/>
</dbReference>
<dbReference type="AlphaFoldDB" id="A0A3G2S9J1"/>
<dbReference type="InterPro" id="IPR002713">
    <property type="entry name" value="FF_domain"/>
</dbReference>
<feature type="domain" description="WW" evidence="3">
    <location>
        <begin position="13"/>
        <end position="46"/>
    </location>
</feature>
<feature type="compositionally biased region" description="Basic residues" evidence="2">
    <location>
        <begin position="307"/>
        <end position="317"/>
    </location>
</feature>
<feature type="compositionally biased region" description="Basic and acidic residues" evidence="2">
    <location>
        <begin position="291"/>
        <end position="306"/>
    </location>
</feature>